<evidence type="ECO:0008006" key="3">
    <source>
        <dbReference type="Google" id="ProtNLM"/>
    </source>
</evidence>
<dbReference type="OrthoDB" id="2788229at2759"/>
<accession>A0A8K0UJE1</accession>
<name>A0A8K0UJE1_9AGAR</name>
<keyword evidence="2" id="KW-1185">Reference proteome</keyword>
<evidence type="ECO:0000313" key="1">
    <source>
        <dbReference type="EMBL" id="KAH8091429.1"/>
    </source>
</evidence>
<protein>
    <recommendedName>
        <fullName evidence="3">F-box domain-containing protein</fullName>
    </recommendedName>
</protein>
<evidence type="ECO:0000313" key="2">
    <source>
        <dbReference type="Proteomes" id="UP000813824"/>
    </source>
</evidence>
<organism evidence="1 2">
    <name type="scientific">Cristinia sonorae</name>
    <dbReference type="NCBI Taxonomy" id="1940300"/>
    <lineage>
        <taxon>Eukaryota</taxon>
        <taxon>Fungi</taxon>
        <taxon>Dikarya</taxon>
        <taxon>Basidiomycota</taxon>
        <taxon>Agaricomycotina</taxon>
        <taxon>Agaricomycetes</taxon>
        <taxon>Agaricomycetidae</taxon>
        <taxon>Agaricales</taxon>
        <taxon>Pleurotineae</taxon>
        <taxon>Stephanosporaceae</taxon>
        <taxon>Cristinia</taxon>
    </lineage>
</organism>
<sequence length="426" mass="49624">MDTLPVQYIWQKAAHLLSHYPPPYRISASLTFMKLQYTWRFEVGGLPVELWFQIIDIVVRDIVSWRDGNVRSCALVCRTWYRRIQHHLSPIAEVTIRSENELRALSMFLRASPLKPRTIREITIDPEDKTKCQWIASVPLLLPRLFDIHVLIFRRIDLGQQHMRFPQLYSLYCPELLYVQKPICTQWPQITRLITSCKVVDITSRRFGEGSGVSPLMGPFRIRAPNLERMWWRAAWDEISEISLTWRFSAPKLEILTLSLNTVKPDDGRVWLGIVELFHSPLSLPALHTVEIFIYMYTDIKLQVEQGGEDRRFSVQFPTAGFTYASSILSGLSALDPFRIAIRLLEWPNSYDKTWHTLDNVLSDRRHYKSLTAITITIKQDAAVDPVCNRLCIVDVFRCWLPKCVERALLPQKCNPNRISCHVHPE</sequence>
<reference evidence="1" key="1">
    <citation type="journal article" date="2021" name="New Phytol.">
        <title>Evolutionary innovations through gain and loss of genes in the ectomycorrhizal Boletales.</title>
        <authorList>
            <person name="Wu G."/>
            <person name="Miyauchi S."/>
            <person name="Morin E."/>
            <person name="Kuo A."/>
            <person name="Drula E."/>
            <person name="Varga T."/>
            <person name="Kohler A."/>
            <person name="Feng B."/>
            <person name="Cao Y."/>
            <person name="Lipzen A."/>
            <person name="Daum C."/>
            <person name="Hundley H."/>
            <person name="Pangilinan J."/>
            <person name="Johnson J."/>
            <person name="Barry K."/>
            <person name="LaButti K."/>
            <person name="Ng V."/>
            <person name="Ahrendt S."/>
            <person name="Min B."/>
            <person name="Choi I.G."/>
            <person name="Park H."/>
            <person name="Plett J.M."/>
            <person name="Magnuson J."/>
            <person name="Spatafora J.W."/>
            <person name="Nagy L.G."/>
            <person name="Henrissat B."/>
            <person name="Grigoriev I.V."/>
            <person name="Yang Z.L."/>
            <person name="Xu J."/>
            <person name="Martin F.M."/>
        </authorList>
    </citation>
    <scope>NUCLEOTIDE SEQUENCE</scope>
    <source>
        <strain evidence="1">KKN 215</strain>
    </source>
</reference>
<proteinExistence type="predicted"/>
<dbReference type="AlphaFoldDB" id="A0A8K0UJE1"/>
<comment type="caution">
    <text evidence="1">The sequence shown here is derived from an EMBL/GenBank/DDBJ whole genome shotgun (WGS) entry which is preliminary data.</text>
</comment>
<gene>
    <name evidence="1" type="ORF">BXZ70DRAFT_486521</name>
</gene>
<dbReference type="Proteomes" id="UP000813824">
    <property type="component" value="Unassembled WGS sequence"/>
</dbReference>
<dbReference type="EMBL" id="JAEVFJ010000036">
    <property type="protein sequence ID" value="KAH8091429.1"/>
    <property type="molecule type" value="Genomic_DNA"/>
</dbReference>